<gene>
    <name evidence="1" type="ORF">SAMN02910432_01886</name>
</gene>
<organism evidence="1 2">
    <name type="scientific">Ligilactobacillus ruminis DSM 20403 = NBRC 102161</name>
    <dbReference type="NCBI Taxonomy" id="1423798"/>
    <lineage>
        <taxon>Bacteria</taxon>
        <taxon>Bacillati</taxon>
        <taxon>Bacillota</taxon>
        <taxon>Bacilli</taxon>
        <taxon>Lactobacillales</taxon>
        <taxon>Lactobacillaceae</taxon>
        <taxon>Ligilactobacillus</taxon>
    </lineage>
</organism>
<evidence type="ECO:0000313" key="2">
    <source>
        <dbReference type="Proteomes" id="UP000182635"/>
    </source>
</evidence>
<dbReference type="AlphaFoldDB" id="A0A1I2T4D3"/>
<dbReference type="EMBL" id="FOPI01000041">
    <property type="protein sequence ID" value="SFG57081.1"/>
    <property type="molecule type" value="Genomic_DNA"/>
</dbReference>
<sequence length="144" mass="16564">MPNPYKNVRQEYQYLTNQPFFTGKNGFLFLYGKSGQESAQLMRVYLFDLALISRPLKASVFDTLVIQHESCFVPVKNLETIGTCTAKQKNRIIIGVQTERLGNKSSQSVYPFAKIGLTANEIDFHIIYIWKHFDHDTKDSCSNF</sequence>
<protein>
    <submittedName>
        <fullName evidence="1">Uncharacterized protein</fullName>
    </submittedName>
</protein>
<dbReference type="Proteomes" id="UP000182635">
    <property type="component" value="Unassembled WGS sequence"/>
</dbReference>
<accession>A0A1I2T4D3</accession>
<name>A0A1I2T4D3_9LACO</name>
<evidence type="ECO:0000313" key="1">
    <source>
        <dbReference type="EMBL" id="SFG57081.1"/>
    </source>
</evidence>
<reference evidence="2" key="1">
    <citation type="submission" date="2016-10" db="EMBL/GenBank/DDBJ databases">
        <authorList>
            <person name="Varghese N."/>
            <person name="Submissions S."/>
        </authorList>
    </citation>
    <scope>NUCLEOTIDE SEQUENCE [LARGE SCALE GENOMIC DNA]</scope>
    <source>
        <strain evidence="2">DSM 20403</strain>
    </source>
</reference>
<proteinExistence type="predicted"/>